<dbReference type="EMBL" id="UINC01120442">
    <property type="protein sequence ID" value="SVC94931.1"/>
    <property type="molecule type" value="Genomic_DNA"/>
</dbReference>
<name>A0A382REB3_9ZZZZ</name>
<feature type="non-terminal residue" evidence="1">
    <location>
        <position position="1"/>
    </location>
</feature>
<accession>A0A382REB3</accession>
<evidence type="ECO:0000313" key="1">
    <source>
        <dbReference type="EMBL" id="SVC94931.1"/>
    </source>
</evidence>
<gene>
    <name evidence="1" type="ORF">METZ01_LOCUS347785</name>
</gene>
<sequence>YFGANYAAKKDKRFNYREQMRWRLEDARTAFNKGNRLQKHVSQNQSKANGRRYSYDGGAWATAYLASLSSNKAVFINYYKDIAELERECRKKGKRNCGWEDSFKKNFGLTPKQFYEDFDKFMKKRITAQMKILMTPLQG</sequence>
<organism evidence="1">
    <name type="scientific">marine metagenome</name>
    <dbReference type="NCBI Taxonomy" id="408172"/>
    <lineage>
        <taxon>unclassified sequences</taxon>
        <taxon>metagenomes</taxon>
        <taxon>ecological metagenomes</taxon>
    </lineage>
</organism>
<proteinExistence type="predicted"/>
<reference evidence="1" key="1">
    <citation type="submission" date="2018-05" db="EMBL/GenBank/DDBJ databases">
        <authorList>
            <person name="Lanie J.A."/>
            <person name="Ng W.-L."/>
            <person name="Kazmierczak K.M."/>
            <person name="Andrzejewski T.M."/>
            <person name="Davidsen T.M."/>
            <person name="Wayne K.J."/>
            <person name="Tettelin H."/>
            <person name="Glass J.I."/>
            <person name="Rusch D."/>
            <person name="Podicherti R."/>
            <person name="Tsui H.-C.T."/>
            <person name="Winkler M.E."/>
        </authorList>
    </citation>
    <scope>NUCLEOTIDE SEQUENCE</scope>
</reference>
<dbReference type="AlphaFoldDB" id="A0A382REB3"/>
<protein>
    <submittedName>
        <fullName evidence="1">Uncharacterized protein</fullName>
    </submittedName>
</protein>